<evidence type="ECO:0000256" key="1">
    <source>
        <dbReference type="SAM" id="MobiDB-lite"/>
    </source>
</evidence>
<accession>A0A8S3W4Q6</accession>
<dbReference type="Proteomes" id="UP000691718">
    <property type="component" value="Unassembled WGS sequence"/>
</dbReference>
<dbReference type="OrthoDB" id="434783at2759"/>
<organism evidence="2 3">
    <name type="scientific">Parnassius apollo</name>
    <name type="common">Apollo butterfly</name>
    <name type="synonym">Papilio apollo</name>
    <dbReference type="NCBI Taxonomy" id="110799"/>
    <lineage>
        <taxon>Eukaryota</taxon>
        <taxon>Metazoa</taxon>
        <taxon>Ecdysozoa</taxon>
        <taxon>Arthropoda</taxon>
        <taxon>Hexapoda</taxon>
        <taxon>Insecta</taxon>
        <taxon>Pterygota</taxon>
        <taxon>Neoptera</taxon>
        <taxon>Endopterygota</taxon>
        <taxon>Lepidoptera</taxon>
        <taxon>Glossata</taxon>
        <taxon>Ditrysia</taxon>
        <taxon>Papilionoidea</taxon>
        <taxon>Papilionidae</taxon>
        <taxon>Parnassiinae</taxon>
        <taxon>Parnassini</taxon>
        <taxon>Parnassius</taxon>
        <taxon>Parnassius</taxon>
    </lineage>
</organism>
<comment type="caution">
    <text evidence="2">The sequence shown here is derived from an EMBL/GenBank/DDBJ whole genome shotgun (WGS) entry which is preliminary data.</text>
</comment>
<dbReference type="EMBL" id="CAJQZP010000150">
    <property type="protein sequence ID" value="CAG4940603.1"/>
    <property type="molecule type" value="Genomic_DNA"/>
</dbReference>
<sequence>MHSSIEPAKKNSEVYCMSDYLSIFKRARSNKTITVEGNSFKTPYKKKEFKYNEIYDLKKLADETVFNRSKNNNGNQVKWLKIKRIRHLHEESSKIYFNYDMSVTFLYIDISKNTEPSQRLSTRVKKGKETTTPQTSVLKHFYLNSLPISEVKKRDLLSLCTKKIIPEECHGLYSSLPTATNQADRLPEPSIDEELSDYNP</sequence>
<keyword evidence="3" id="KW-1185">Reference proteome</keyword>
<feature type="compositionally biased region" description="Acidic residues" evidence="1">
    <location>
        <begin position="190"/>
        <end position="200"/>
    </location>
</feature>
<evidence type="ECO:0000313" key="3">
    <source>
        <dbReference type="Proteomes" id="UP000691718"/>
    </source>
</evidence>
<reference evidence="2" key="1">
    <citation type="submission" date="2021-04" db="EMBL/GenBank/DDBJ databases">
        <authorList>
            <person name="Tunstrom K."/>
        </authorList>
    </citation>
    <scope>NUCLEOTIDE SEQUENCE</scope>
</reference>
<protein>
    <submittedName>
        <fullName evidence="2">(apollo) hypothetical protein</fullName>
    </submittedName>
</protein>
<evidence type="ECO:0000313" key="2">
    <source>
        <dbReference type="EMBL" id="CAG4940603.1"/>
    </source>
</evidence>
<dbReference type="AlphaFoldDB" id="A0A8S3W4Q6"/>
<feature type="region of interest" description="Disordered" evidence="1">
    <location>
        <begin position="179"/>
        <end position="200"/>
    </location>
</feature>
<proteinExistence type="predicted"/>
<name>A0A8S3W4Q6_PARAO</name>
<gene>
    <name evidence="2" type="ORF">PAPOLLO_LOCUS2037</name>
</gene>